<feature type="transmembrane region" description="Helical" evidence="8">
    <location>
        <begin position="23"/>
        <end position="42"/>
    </location>
</feature>
<keyword evidence="5 8" id="KW-0812">Transmembrane</keyword>
<dbReference type="PANTHER" id="PTHR30472:SF41">
    <property type="entry name" value="TRANSPORT SYSTEM PERMEASE PROTEIN"/>
    <property type="match status" value="1"/>
</dbReference>
<evidence type="ECO:0000256" key="6">
    <source>
        <dbReference type="ARBA" id="ARBA00022989"/>
    </source>
</evidence>
<protein>
    <submittedName>
        <fullName evidence="9">Iron ABC transporter</fullName>
    </submittedName>
</protein>
<evidence type="ECO:0000313" key="10">
    <source>
        <dbReference type="Proteomes" id="UP000027821"/>
    </source>
</evidence>
<dbReference type="GO" id="GO:0033214">
    <property type="term" value="P:siderophore-iron import into cell"/>
    <property type="evidence" value="ECO:0007669"/>
    <property type="project" value="TreeGrafter"/>
</dbReference>
<comment type="caution">
    <text evidence="9">The sequence shown here is derived from an EMBL/GenBank/DDBJ whole genome shotgun (WGS) entry which is preliminary data.</text>
</comment>
<dbReference type="RefSeq" id="WP_084166236.1">
    <property type="nucleotide sequence ID" value="NZ_JMIH01000023.1"/>
</dbReference>
<feature type="transmembrane region" description="Helical" evidence="8">
    <location>
        <begin position="103"/>
        <end position="124"/>
    </location>
</feature>
<dbReference type="eggNOG" id="COG0609">
    <property type="taxonomic scope" value="Bacteria"/>
</dbReference>
<comment type="subcellular location">
    <subcellularLocation>
        <location evidence="1">Cell membrane</location>
        <topology evidence="1">Multi-pass membrane protein</topology>
    </subcellularLocation>
</comment>
<reference evidence="9 10" key="1">
    <citation type="submission" date="2014-04" db="EMBL/GenBank/DDBJ databases">
        <title>Characterization and application of a salt tolerant electro-active bacterium.</title>
        <authorList>
            <person name="Yang L."/>
            <person name="Wei S."/>
            <person name="Tay Q.X.M."/>
        </authorList>
    </citation>
    <scope>NUCLEOTIDE SEQUENCE [LARGE SCALE GENOMIC DNA]</scope>
    <source>
        <strain evidence="9 10">LY1</strain>
    </source>
</reference>
<proteinExistence type="inferred from homology"/>
<organism evidence="9 10">
    <name type="scientific">Anditalea andensis</name>
    <dbReference type="NCBI Taxonomy" id="1048983"/>
    <lineage>
        <taxon>Bacteria</taxon>
        <taxon>Pseudomonadati</taxon>
        <taxon>Bacteroidota</taxon>
        <taxon>Cytophagia</taxon>
        <taxon>Cytophagales</taxon>
        <taxon>Cytophagaceae</taxon>
        <taxon>Anditalea</taxon>
    </lineage>
</organism>
<keyword evidence="4" id="KW-1003">Cell membrane</keyword>
<dbReference type="PANTHER" id="PTHR30472">
    <property type="entry name" value="FERRIC ENTEROBACTIN TRANSPORT SYSTEM PERMEASE PROTEIN"/>
    <property type="match status" value="1"/>
</dbReference>
<keyword evidence="7 8" id="KW-0472">Membrane</keyword>
<dbReference type="STRING" id="1048983.EL17_15220"/>
<dbReference type="GO" id="GO:0005886">
    <property type="term" value="C:plasma membrane"/>
    <property type="evidence" value="ECO:0007669"/>
    <property type="project" value="UniProtKB-SubCell"/>
</dbReference>
<name>A0A074LGQ0_9BACT</name>
<dbReference type="Proteomes" id="UP000027821">
    <property type="component" value="Unassembled WGS sequence"/>
</dbReference>
<feature type="transmembrane region" description="Helical" evidence="8">
    <location>
        <begin position="172"/>
        <end position="197"/>
    </location>
</feature>
<feature type="transmembrane region" description="Helical" evidence="8">
    <location>
        <begin position="261"/>
        <end position="294"/>
    </location>
</feature>
<evidence type="ECO:0000256" key="2">
    <source>
        <dbReference type="ARBA" id="ARBA00007935"/>
    </source>
</evidence>
<keyword evidence="3" id="KW-0813">Transport</keyword>
<dbReference type="SUPFAM" id="SSF81345">
    <property type="entry name" value="ABC transporter involved in vitamin B12 uptake, BtuC"/>
    <property type="match status" value="1"/>
</dbReference>
<dbReference type="CDD" id="cd06550">
    <property type="entry name" value="TM_ABC_iron-siderophores_like"/>
    <property type="match status" value="1"/>
</dbReference>
<feature type="transmembrane region" description="Helical" evidence="8">
    <location>
        <begin position="78"/>
        <end position="97"/>
    </location>
</feature>
<dbReference type="OrthoDB" id="9811721at2"/>
<feature type="transmembrane region" description="Helical" evidence="8">
    <location>
        <begin position="306"/>
        <end position="327"/>
    </location>
</feature>
<dbReference type="Pfam" id="PF01032">
    <property type="entry name" value="FecCD"/>
    <property type="match status" value="1"/>
</dbReference>
<evidence type="ECO:0000256" key="5">
    <source>
        <dbReference type="ARBA" id="ARBA00022692"/>
    </source>
</evidence>
<evidence type="ECO:0000256" key="7">
    <source>
        <dbReference type="ARBA" id="ARBA00023136"/>
    </source>
</evidence>
<sequence length="362" mass="38434">MVNKPYSTKKISVLPPDNQVRHLILYGLILLVILCFILDVALGSVSIPLGEVAAILSGRGSENASWVYIIEKIRLPKAITAVLVGCGLSVSGLQMQTLFRNPLAGPSVLGITSGASLGVALVMLSTGNITSLYTIKELGISGSWLIVFASTLGAGFIMLIIVAISARLKDNVIMLIVGVMIANITISIVSIWQYFSAPEQIKEYLMWTFGSLGGVTETHLYVLTTVVAMGLLLSFSSSKILDSLLLGENYARSMGLTVNRARILIISSTSILAGGITAFCGPIGFIGIAVPHLARSLFQTSSHRTLIPYCCLTGTALMLICDIIAQLPGSQTVLPINVITALIGSPVVIWIIVSKNNLKASF</sequence>
<evidence type="ECO:0000256" key="3">
    <source>
        <dbReference type="ARBA" id="ARBA00022448"/>
    </source>
</evidence>
<gene>
    <name evidence="9" type="ORF">EL17_15220</name>
</gene>
<accession>A0A074LGQ0</accession>
<evidence type="ECO:0000256" key="8">
    <source>
        <dbReference type="SAM" id="Phobius"/>
    </source>
</evidence>
<dbReference type="GO" id="GO:0022857">
    <property type="term" value="F:transmembrane transporter activity"/>
    <property type="evidence" value="ECO:0007669"/>
    <property type="project" value="InterPro"/>
</dbReference>
<evidence type="ECO:0000256" key="1">
    <source>
        <dbReference type="ARBA" id="ARBA00004651"/>
    </source>
</evidence>
<evidence type="ECO:0000313" key="9">
    <source>
        <dbReference type="EMBL" id="KEO72967.1"/>
    </source>
</evidence>
<dbReference type="InterPro" id="IPR000522">
    <property type="entry name" value="ABC_transptr_permease_BtuC"/>
</dbReference>
<feature type="transmembrane region" description="Helical" evidence="8">
    <location>
        <begin position="144"/>
        <end position="166"/>
    </location>
</feature>
<dbReference type="AlphaFoldDB" id="A0A074LGQ0"/>
<dbReference type="EMBL" id="JMIH01000023">
    <property type="protein sequence ID" value="KEO72967.1"/>
    <property type="molecule type" value="Genomic_DNA"/>
</dbReference>
<comment type="similarity">
    <text evidence="2">Belongs to the binding-protein-dependent transport system permease family. FecCD subfamily.</text>
</comment>
<evidence type="ECO:0000256" key="4">
    <source>
        <dbReference type="ARBA" id="ARBA00022475"/>
    </source>
</evidence>
<dbReference type="InterPro" id="IPR037294">
    <property type="entry name" value="ABC_BtuC-like"/>
</dbReference>
<keyword evidence="6 8" id="KW-1133">Transmembrane helix</keyword>
<feature type="transmembrane region" description="Helical" evidence="8">
    <location>
        <begin position="333"/>
        <end position="353"/>
    </location>
</feature>
<dbReference type="Gene3D" id="1.10.3470.10">
    <property type="entry name" value="ABC transporter involved in vitamin B12 uptake, BtuC"/>
    <property type="match status" value="1"/>
</dbReference>
<feature type="transmembrane region" description="Helical" evidence="8">
    <location>
        <begin position="218"/>
        <end position="241"/>
    </location>
</feature>
<keyword evidence="10" id="KW-1185">Reference proteome</keyword>